<dbReference type="Pfam" id="PF11913">
    <property type="entry name" value="DUF3431"/>
    <property type="match status" value="1"/>
</dbReference>
<evidence type="ECO:0000313" key="1">
    <source>
        <dbReference type="EMBL" id="KAF2501889.1"/>
    </source>
</evidence>
<reference evidence="1" key="1">
    <citation type="journal article" date="2020" name="Stud. Mycol.">
        <title>101 Dothideomycetes genomes: a test case for predicting lifestyles and emergence of pathogens.</title>
        <authorList>
            <person name="Haridas S."/>
            <person name="Albert R."/>
            <person name="Binder M."/>
            <person name="Bloem J."/>
            <person name="Labutti K."/>
            <person name="Salamov A."/>
            <person name="Andreopoulos B."/>
            <person name="Baker S."/>
            <person name="Barry K."/>
            <person name="Bills G."/>
            <person name="Bluhm B."/>
            <person name="Cannon C."/>
            <person name="Castanera R."/>
            <person name="Culley D."/>
            <person name="Daum C."/>
            <person name="Ezra D."/>
            <person name="Gonzalez J."/>
            <person name="Henrissat B."/>
            <person name="Kuo A."/>
            <person name="Liang C."/>
            <person name="Lipzen A."/>
            <person name="Lutzoni F."/>
            <person name="Magnuson J."/>
            <person name="Mondo S."/>
            <person name="Nolan M."/>
            <person name="Ohm R."/>
            <person name="Pangilinan J."/>
            <person name="Park H.-J."/>
            <person name="Ramirez L."/>
            <person name="Alfaro M."/>
            <person name="Sun H."/>
            <person name="Tritt A."/>
            <person name="Yoshinaga Y."/>
            <person name="Zwiers L.-H."/>
            <person name="Turgeon B."/>
            <person name="Goodwin S."/>
            <person name="Spatafora J."/>
            <person name="Crous P."/>
            <person name="Grigoriev I."/>
        </authorList>
    </citation>
    <scope>NUCLEOTIDE SEQUENCE</scope>
    <source>
        <strain evidence="1">CBS 269.34</strain>
    </source>
</reference>
<gene>
    <name evidence="1" type="ORF">BU16DRAFT_600049</name>
</gene>
<protein>
    <submittedName>
        <fullName evidence="1">Uncharacterized protein</fullName>
    </submittedName>
</protein>
<proteinExistence type="predicted"/>
<evidence type="ECO:0000313" key="2">
    <source>
        <dbReference type="Proteomes" id="UP000799750"/>
    </source>
</evidence>
<dbReference type="PANTHER" id="PTHR37490">
    <property type="entry name" value="EXPRESSED PROTEIN"/>
    <property type="match status" value="1"/>
</dbReference>
<dbReference type="Proteomes" id="UP000799750">
    <property type="component" value="Unassembled WGS sequence"/>
</dbReference>
<dbReference type="OrthoDB" id="426718at2759"/>
<dbReference type="EMBL" id="MU004182">
    <property type="protein sequence ID" value="KAF2501889.1"/>
    <property type="molecule type" value="Genomic_DNA"/>
</dbReference>
<sequence length="311" mass="34803">MLVSLFPRQARLPLRIAPVVALFLLLAWVLTHLQALRDGIRLNIPRYGDISNISANTTHPAGSQPVASKTAGSTAMSTAPVPTTISKVAVMAKVQKEDTTWTADLNGWDHAVYEVDNPKATLRVPLNKGKEAMTYLTYIIDHYDSLPSIIAFVHSHKDGWPQAWHTDTPGYSNAVSLNTLNIDFVQRNGYANLRCNGNPGCPAEIQLHRDKQDSSRTTENNMGTAWRAMFNSTPPDTIGVACCAQFAVSGKQVLERPRSDYEKYRHWLIETELDDDTSGRIFEYLWHIIFGREAVYCPALAQCYCDDYNRC</sequence>
<dbReference type="AlphaFoldDB" id="A0A6A6RB02"/>
<keyword evidence="2" id="KW-1185">Reference proteome</keyword>
<dbReference type="PANTHER" id="PTHR37490:SF2">
    <property type="match status" value="1"/>
</dbReference>
<accession>A0A6A6RB02</accession>
<dbReference type="InterPro" id="IPR021838">
    <property type="entry name" value="DUF3431"/>
</dbReference>
<name>A0A6A6RB02_9PEZI</name>
<organism evidence="1 2">
    <name type="scientific">Lophium mytilinum</name>
    <dbReference type="NCBI Taxonomy" id="390894"/>
    <lineage>
        <taxon>Eukaryota</taxon>
        <taxon>Fungi</taxon>
        <taxon>Dikarya</taxon>
        <taxon>Ascomycota</taxon>
        <taxon>Pezizomycotina</taxon>
        <taxon>Dothideomycetes</taxon>
        <taxon>Pleosporomycetidae</taxon>
        <taxon>Mytilinidiales</taxon>
        <taxon>Mytilinidiaceae</taxon>
        <taxon>Lophium</taxon>
    </lineage>
</organism>